<dbReference type="Gene3D" id="1.10.630.10">
    <property type="entry name" value="Cytochrome P450"/>
    <property type="match status" value="1"/>
</dbReference>
<evidence type="ECO:0000256" key="1">
    <source>
        <dbReference type="ARBA" id="ARBA00001971"/>
    </source>
</evidence>
<name>A0A9P9EIZ8_9PLEO</name>
<dbReference type="Proteomes" id="UP000700596">
    <property type="component" value="Unassembled WGS sequence"/>
</dbReference>
<keyword evidence="10" id="KW-1185">Reference proteome</keyword>
<dbReference type="PROSITE" id="PS00086">
    <property type="entry name" value="CYTOCHROME_P450"/>
    <property type="match status" value="1"/>
</dbReference>
<evidence type="ECO:0000256" key="8">
    <source>
        <dbReference type="SAM" id="Phobius"/>
    </source>
</evidence>
<accession>A0A9P9EIZ8</accession>
<reference evidence="9" key="1">
    <citation type="journal article" date="2021" name="Nat. Commun.">
        <title>Genetic determinants of endophytism in the Arabidopsis root mycobiome.</title>
        <authorList>
            <person name="Mesny F."/>
            <person name="Miyauchi S."/>
            <person name="Thiergart T."/>
            <person name="Pickel B."/>
            <person name="Atanasova L."/>
            <person name="Karlsson M."/>
            <person name="Huettel B."/>
            <person name="Barry K.W."/>
            <person name="Haridas S."/>
            <person name="Chen C."/>
            <person name="Bauer D."/>
            <person name="Andreopoulos W."/>
            <person name="Pangilinan J."/>
            <person name="LaButti K."/>
            <person name="Riley R."/>
            <person name="Lipzen A."/>
            <person name="Clum A."/>
            <person name="Drula E."/>
            <person name="Henrissat B."/>
            <person name="Kohler A."/>
            <person name="Grigoriev I.V."/>
            <person name="Martin F.M."/>
            <person name="Hacquard S."/>
        </authorList>
    </citation>
    <scope>NUCLEOTIDE SEQUENCE</scope>
    <source>
        <strain evidence="9">MPI-CAGE-CH-0243</strain>
    </source>
</reference>
<dbReference type="PANTHER" id="PTHR24287:SF17">
    <property type="entry name" value="P450, PUTATIVE (EUROFUNG)-RELATED"/>
    <property type="match status" value="1"/>
</dbReference>
<keyword evidence="4 7" id="KW-0560">Oxidoreductase</keyword>
<dbReference type="InterPro" id="IPR017972">
    <property type="entry name" value="Cyt_P450_CS"/>
</dbReference>
<keyword evidence="8" id="KW-1133">Transmembrane helix</keyword>
<comment type="cofactor">
    <cofactor evidence="1">
        <name>heme</name>
        <dbReference type="ChEBI" id="CHEBI:30413"/>
    </cofactor>
</comment>
<protein>
    <submittedName>
        <fullName evidence="9">Cytochrome P450</fullName>
    </submittedName>
</protein>
<dbReference type="OrthoDB" id="1470350at2759"/>
<proteinExistence type="inferred from homology"/>
<keyword evidence="8" id="KW-0812">Transmembrane</keyword>
<organism evidence="9 10">
    <name type="scientific">Dendryphion nanum</name>
    <dbReference type="NCBI Taxonomy" id="256645"/>
    <lineage>
        <taxon>Eukaryota</taxon>
        <taxon>Fungi</taxon>
        <taxon>Dikarya</taxon>
        <taxon>Ascomycota</taxon>
        <taxon>Pezizomycotina</taxon>
        <taxon>Dothideomycetes</taxon>
        <taxon>Pleosporomycetidae</taxon>
        <taxon>Pleosporales</taxon>
        <taxon>Torulaceae</taxon>
        <taxon>Dendryphion</taxon>
    </lineage>
</organism>
<evidence type="ECO:0000256" key="2">
    <source>
        <dbReference type="ARBA" id="ARBA00010617"/>
    </source>
</evidence>
<evidence type="ECO:0000256" key="6">
    <source>
        <dbReference type="ARBA" id="ARBA00023033"/>
    </source>
</evidence>
<feature type="transmembrane region" description="Helical" evidence="8">
    <location>
        <begin position="6"/>
        <end position="22"/>
    </location>
</feature>
<dbReference type="SUPFAM" id="SSF48264">
    <property type="entry name" value="Cytochrome P450"/>
    <property type="match status" value="1"/>
</dbReference>
<dbReference type="PANTHER" id="PTHR24287">
    <property type="entry name" value="P450, PUTATIVE (EUROFUNG)-RELATED"/>
    <property type="match status" value="1"/>
</dbReference>
<gene>
    <name evidence="9" type="ORF">B0J11DRAFT_423582</name>
</gene>
<dbReference type="EMBL" id="JAGMWT010000001">
    <property type="protein sequence ID" value="KAH7138730.1"/>
    <property type="molecule type" value="Genomic_DNA"/>
</dbReference>
<keyword evidence="7" id="KW-0349">Heme</keyword>
<evidence type="ECO:0000313" key="9">
    <source>
        <dbReference type="EMBL" id="KAH7138730.1"/>
    </source>
</evidence>
<dbReference type="InterPro" id="IPR036396">
    <property type="entry name" value="Cyt_P450_sf"/>
</dbReference>
<evidence type="ECO:0000256" key="3">
    <source>
        <dbReference type="ARBA" id="ARBA00022723"/>
    </source>
</evidence>
<dbReference type="GO" id="GO:0016712">
    <property type="term" value="F:oxidoreductase activity, acting on paired donors, with incorporation or reduction of molecular oxygen, reduced flavin or flavoprotein as one donor, and incorporation of one atom of oxygen"/>
    <property type="evidence" value="ECO:0007669"/>
    <property type="project" value="InterPro"/>
</dbReference>
<dbReference type="Pfam" id="PF00067">
    <property type="entry name" value="p450"/>
    <property type="match status" value="1"/>
</dbReference>
<dbReference type="InterPro" id="IPR001128">
    <property type="entry name" value="Cyt_P450"/>
</dbReference>
<evidence type="ECO:0000256" key="7">
    <source>
        <dbReference type="RuleBase" id="RU000461"/>
    </source>
</evidence>
<dbReference type="GO" id="GO:0005506">
    <property type="term" value="F:iron ion binding"/>
    <property type="evidence" value="ECO:0007669"/>
    <property type="project" value="InterPro"/>
</dbReference>
<dbReference type="InterPro" id="IPR002974">
    <property type="entry name" value="Cyt_P450_E_CYP52_ascomycetes"/>
</dbReference>
<keyword evidence="8" id="KW-0472">Membrane</keyword>
<evidence type="ECO:0000256" key="5">
    <source>
        <dbReference type="ARBA" id="ARBA00023004"/>
    </source>
</evidence>
<evidence type="ECO:0000313" key="10">
    <source>
        <dbReference type="Proteomes" id="UP000700596"/>
    </source>
</evidence>
<comment type="similarity">
    <text evidence="2 7">Belongs to the cytochrome P450 family.</text>
</comment>
<dbReference type="InterPro" id="IPR047146">
    <property type="entry name" value="Cyt_P450_E_CYP52_fungi"/>
</dbReference>
<keyword evidence="6 7" id="KW-0503">Monooxygenase</keyword>
<keyword evidence="5 7" id="KW-0408">Iron</keyword>
<dbReference type="AlphaFoldDB" id="A0A9P9EIZ8"/>
<comment type="caution">
    <text evidence="9">The sequence shown here is derived from an EMBL/GenBank/DDBJ whole genome shotgun (WGS) entry which is preliminary data.</text>
</comment>
<evidence type="ECO:0000256" key="4">
    <source>
        <dbReference type="ARBA" id="ARBA00023002"/>
    </source>
</evidence>
<sequence>MAYSPVLGLGGVTLLIVYILHLRHRRAAAARAHGCGVARKYRSKEPFLAFDLWMGMHMDLPIVHRLHQRIGQTFEARSWLAQPWVATIAPENIHAVHTGKDWGIQPMRLAGMEGFRGRGFLTTDGDIWSRSRKMMKPTFAKHNLVNFEFMNTQMDNMLREIEGKEGETFNIQPMFFTMFLHNSMDFLLGVDATKNSTDQPYTSAQFQNAFQDGLFLTMIRVVIGRAWKLLPKKKYITACNTAHKYIDYYVNQAFEEPQKSLQDNTNTGQRRSMVGELSRQTDERKYIRSQIMQGMMASQDTISALLGNMFFLLSRHPQYWEQVRDATLDRDVTDFTFDDLLNFKLVQNIILESLRIYPVFPLMSRTALQDTILPVGAGPNQNLPTFVPKGAFVVLSYYALHRNQDVFGADVENFRPERWDNINPSQWEFMGFGGGLRACLGRPKVLVEAAYVVVRLVKEFKLLQSRDPLEWKGDLRLTCKSANGCKIALFK</sequence>
<keyword evidence="3 7" id="KW-0479">Metal-binding</keyword>
<dbReference type="GO" id="GO:0020037">
    <property type="term" value="F:heme binding"/>
    <property type="evidence" value="ECO:0007669"/>
    <property type="project" value="InterPro"/>
</dbReference>
<dbReference type="PRINTS" id="PR01239">
    <property type="entry name" value="EP450IICYP52"/>
</dbReference>